<feature type="region of interest" description="Disordered" evidence="1">
    <location>
        <begin position="25"/>
        <end position="85"/>
    </location>
</feature>
<proteinExistence type="predicted"/>
<evidence type="ECO:0000256" key="1">
    <source>
        <dbReference type="SAM" id="MobiDB-lite"/>
    </source>
</evidence>
<comment type="caution">
    <text evidence="2">The sequence shown here is derived from an EMBL/GenBank/DDBJ whole genome shotgun (WGS) entry which is preliminary data.</text>
</comment>
<name>A0A8K0DWB9_9ROSA</name>
<evidence type="ECO:0000313" key="2">
    <source>
        <dbReference type="EMBL" id="KAF3432397.1"/>
    </source>
</evidence>
<dbReference type="EMBL" id="VOIH02000012">
    <property type="protein sequence ID" value="KAF3432397.1"/>
    <property type="molecule type" value="Genomic_DNA"/>
</dbReference>
<dbReference type="AlphaFoldDB" id="A0A8K0DWB9"/>
<protein>
    <submittedName>
        <fullName evidence="2">Uncharacterized protein</fullName>
    </submittedName>
</protein>
<reference evidence="2" key="1">
    <citation type="submission" date="2020-03" db="EMBL/GenBank/DDBJ databases">
        <title>A high-quality chromosome-level genome assembly of a woody plant with both climbing and erect habits, Rhamnella rubrinervis.</title>
        <authorList>
            <person name="Lu Z."/>
            <person name="Yang Y."/>
            <person name="Zhu X."/>
            <person name="Sun Y."/>
        </authorList>
    </citation>
    <scope>NUCLEOTIDE SEQUENCE</scope>
    <source>
        <strain evidence="2">BYM</strain>
        <tissue evidence="2">Leaf</tissue>
    </source>
</reference>
<feature type="compositionally biased region" description="Acidic residues" evidence="1">
    <location>
        <begin position="34"/>
        <end position="53"/>
    </location>
</feature>
<gene>
    <name evidence="2" type="ORF">FNV43_RR27137</name>
</gene>
<keyword evidence="3" id="KW-1185">Reference proteome</keyword>
<accession>A0A8K0DWB9</accession>
<evidence type="ECO:0000313" key="3">
    <source>
        <dbReference type="Proteomes" id="UP000796880"/>
    </source>
</evidence>
<dbReference type="Proteomes" id="UP000796880">
    <property type="component" value="Unassembled WGS sequence"/>
</dbReference>
<feature type="compositionally biased region" description="Basic and acidic residues" evidence="1">
    <location>
        <begin position="54"/>
        <end position="67"/>
    </location>
</feature>
<organism evidence="2 3">
    <name type="scientific">Rhamnella rubrinervis</name>
    <dbReference type="NCBI Taxonomy" id="2594499"/>
    <lineage>
        <taxon>Eukaryota</taxon>
        <taxon>Viridiplantae</taxon>
        <taxon>Streptophyta</taxon>
        <taxon>Embryophyta</taxon>
        <taxon>Tracheophyta</taxon>
        <taxon>Spermatophyta</taxon>
        <taxon>Magnoliopsida</taxon>
        <taxon>eudicotyledons</taxon>
        <taxon>Gunneridae</taxon>
        <taxon>Pentapetalae</taxon>
        <taxon>rosids</taxon>
        <taxon>fabids</taxon>
        <taxon>Rosales</taxon>
        <taxon>Rhamnaceae</taxon>
        <taxon>rhamnoid group</taxon>
        <taxon>Rhamneae</taxon>
        <taxon>Rhamnella</taxon>
    </lineage>
</organism>
<sequence length="85" mass="9708">MVPLLDGGHCYVLTESYEQLDVDHYAQGFRGPPDAEEDPKEVVAEDSEEDPEEDSRGYDDYVPREYTPEPVDPEDFDPWDEPASD</sequence>
<feature type="compositionally biased region" description="Acidic residues" evidence="1">
    <location>
        <begin position="71"/>
        <end position="85"/>
    </location>
</feature>